<dbReference type="KEGG" id="nml:Namu_0306"/>
<keyword evidence="2" id="KW-1185">Reference proteome</keyword>
<evidence type="ECO:0000313" key="2">
    <source>
        <dbReference type="Proteomes" id="UP000002218"/>
    </source>
</evidence>
<dbReference type="InParanoid" id="C8XK53"/>
<accession>C8XK53</accession>
<reference evidence="2" key="1">
    <citation type="submission" date="2009-09" db="EMBL/GenBank/DDBJ databases">
        <title>The complete genome of Nakamurella multipartita DSM 44233.</title>
        <authorList>
            <consortium name="US DOE Joint Genome Institute (JGI-PGF)"/>
            <person name="Lucas S."/>
            <person name="Copeland A."/>
            <person name="Lapidus A."/>
            <person name="Glavina del Rio T."/>
            <person name="Dalin E."/>
            <person name="Tice H."/>
            <person name="Bruce D."/>
            <person name="Goodwin L."/>
            <person name="Pitluck S."/>
            <person name="Kyrpides N."/>
            <person name="Mavromatis K."/>
            <person name="Ivanova N."/>
            <person name="Ovchinnikova G."/>
            <person name="Sims D."/>
            <person name="Meincke L."/>
            <person name="Brettin T."/>
            <person name="Detter J.C."/>
            <person name="Han C."/>
            <person name="Larimer F."/>
            <person name="Land M."/>
            <person name="Hauser L."/>
            <person name="Markowitz V."/>
            <person name="Cheng J.-F."/>
            <person name="Hugenholtz P."/>
            <person name="Woyke T."/>
            <person name="Wu D."/>
            <person name="Klenk H.-P."/>
            <person name="Eisen J.A."/>
        </authorList>
    </citation>
    <scope>NUCLEOTIDE SEQUENCE [LARGE SCALE GENOMIC DNA]</scope>
    <source>
        <strain evidence="2">ATCC 700099 / DSM 44233 / CIP 104796 / JCM 9543 / NBRC 105858 / Y-104</strain>
    </source>
</reference>
<gene>
    <name evidence="1" type="ordered locus">Namu_0306</name>
</gene>
<dbReference type="AlphaFoldDB" id="C8XK53"/>
<protein>
    <submittedName>
        <fullName evidence="1">Uncharacterized protein</fullName>
    </submittedName>
</protein>
<dbReference type="STRING" id="479431.Namu_0306"/>
<reference evidence="1 2" key="2">
    <citation type="journal article" date="2010" name="Stand. Genomic Sci.">
        <title>Complete genome sequence of Nakamurella multipartita type strain (Y-104).</title>
        <authorList>
            <person name="Tice H."/>
            <person name="Mayilraj S."/>
            <person name="Sims D."/>
            <person name="Lapidus A."/>
            <person name="Nolan M."/>
            <person name="Lucas S."/>
            <person name="Glavina Del Rio T."/>
            <person name="Copeland A."/>
            <person name="Cheng J.F."/>
            <person name="Meincke L."/>
            <person name="Bruce D."/>
            <person name="Goodwin L."/>
            <person name="Pitluck S."/>
            <person name="Ivanova N."/>
            <person name="Mavromatis K."/>
            <person name="Ovchinnikova G."/>
            <person name="Pati A."/>
            <person name="Chen A."/>
            <person name="Palaniappan K."/>
            <person name="Land M."/>
            <person name="Hauser L."/>
            <person name="Chang Y.J."/>
            <person name="Jeffries C.D."/>
            <person name="Detter J.C."/>
            <person name="Brettin T."/>
            <person name="Rohde M."/>
            <person name="Goker M."/>
            <person name="Bristow J."/>
            <person name="Eisen J.A."/>
            <person name="Markowitz V."/>
            <person name="Hugenholtz P."/>
            <person name="Kyrpides N.C."/>
            <person name="Klenk H.P."/>
            <person name="Chen F."/>
        </authorList>
    </citation>
    <scope>NUCLEOTIDE SEQUENCE [LARGE SCALE GENOMIC DNA]</scope>
    <source>
        <strain evidence="2">ATCC 700099 / DSM 44233 / CIP 104796 / JCM 9543 / NBRC 105858 / Y-104</strain>
    </source>
</reference>
<organism evidence="1 2">
    <name type="scientific">Nakamurella multipartita (strain ATCC 700099 / DSM 44233 / CIP 104796 / JCM 9543 / NBRC 105858 / Y-104)</name>
    <name type="common">Microsphaera multipartita</name>
    <dbReference type="NCBI Taxonomy" id="479431"/>
    <lineage>
        <taxon>Bacteria</taxon>
        <taxon>Bacillati</taxon>
        <taxon>Actinomycetota</taxon>
        <taxon>Actinomycetes</taxon>
        <taxon>Nakamurellales</taxon>
        <taxon>Nakamurellaceae</taxon>
        <taxon>Nakamurella</taxon>
    </lineage>
</organism>
<dbReference type="Proteomes" id="UP000002218">
    <property type="component" value="Chromosome"/>
</dbReference>
<name>C8XK53_NAKMY</name>
<dbReference type="HOGENOM" id="CLU_2667280_0_0_11"/>
<evidence type="ECO:0000313" key="1">
    <source>
        <dbReference type="EMBL" id="ACV76736.1"/>
    </source>
</evidence>
<proteinExistence type="predicted"/>
<dbReference type="EMBL" id="CP001737">
    <property type="protein sequence ID" value="ACV76736.1"/>
    <property type="molecule type" value="Genomic_DNA"/>
</dbReference>
<sequence length="75" mass="8523">MTELSAVSTGTMIRLDDETITLDRVEHLGATEGALSPVHGMPLTKIKFSRNGRTKRRIYPSMMLVERLRRGRNRP</sequence>